<dbReference type="EC" id="1.20.4.1" evidence="4"/>
<keyword evidence="5" id="KW-1185">Reference proteome</keyword>
<name>A0A2R8BVS3_9RHOB</name>
<gene>
    <name evidence="4" type="primary">arsC</name>
    <name evidence="4" type="ORF">PAA8504_02077</name>
</gene>
<dbReference type="InterPro" id="IPR036249">
    <property type="entry name" value="Thioredoxin-like_sf"/>
</dbReference>
<dbReference type="GO" id="GO:0008794">
    <property type="term" value="F:arsenate reductase (glutaredoxin) activity"/>
    <property type="evidence" value="ECO:0007669"/>
    <property type="project" value="UniProtKB-EC"/>
</dbReference>
<dbReference type="Proteomes" id="UP000244912">
    <property type="component" value="Unassembled WGS sequence"/>
</dbReference>
<evidence type="ECO:0000256" key="2">
    <source>
        <dbReference type="PROSITE-ProRule" id="PRU01282"/>
    </source>
</evidence>
<comment type="similarity">
    <text evidence="1 2">Belongs to the ArsC family.</text>
</comment>
<evidence type="ECO:0000256" key="1">
    <source>
        <dbReference type="ARBA" id="ARBA00007198"/>
    </source>
</evidence>
<accession>A0A2R8BVS3</accession>
<dbReference type="EMBL" id="ONZF01000004">
    <property type="protein sequence ID" value="SPJ24249.1"/>
    <property type="molecule type" value="Genomic_DNA"/>
</dbReference>
<protein>
    <submittedName>
        <fullName evidence="4">Arsenate reductase</fullName>
        <ecNumber evidence="4">1.20.4.1</ecNumber>
    </submittedName>
</protein>
<evidence type="ECO:0000313" key="4">
    <source>
        <dbReference type="EMBL" id="SPJ24249.1"/>
    </source>
</evidence>
<organism evidence="4 5">
    <name type="scientific">Palleronia abyssalis</name>
    <dbReference type="NCBI Taxonomy" id="1501240"/>
    <lineage>
        <taxon>Bacteria</taxon>
        <taxon>Pseudomonadati</taxon>
        <taxon>Pseudomonadota</taxon>
        <taxon>Alphaproteobacteria</taxon>
        <taxon>Rhodobacterales</taxon>
        <taxon>Roseobacteraceae</taxon>
        <taxon>Palleronia</taxon>
    </lineage>
</organism>
<dbReference type="AlphaFoldDB" id="A0A2R8BVS3"/>
<proteinExistence type="inferred from homology"/>
<dbReference type="RefSeq" id="WP_219928921.1">
    <property type="nucleotide sequence ID" value="NZ_ONZF01000004.1"/>
</dbReference>
<evidence type="ECO:0000256" key="3">
    <source>
        <dbReference type="SAM" id="MobiDB-lite"/>
    </source>
</evidence>
<dbReference type="InterPro" id="IPR006660">
    <property type="entry name" value="Arsenate_reductase-like"/>
</dbReference>
<dbReference type="SUPFAM" id="SSF52833">
    <property type="entry name" value="Thioredoxin-like"/>
    <property type="match status" value="1"/>
</dbReference>
<sequence>MNFVIHHNPGCSTSRNVLAIIEAFGETSAVIGSLETGRARAQLVALFASAGLTPCTALHTAKSPPEDLGLLDPSDGDDVILDHPTPSPGPSLVRPRGRAPAARARECSTICR</sequence>
<keyword evidence="4" id="KW-0560">Oxidoreductase</keyword>
<dbReference type="Gene3D" id="3.40.30.10">
    <property type="entry name" value="Glutaredoxin"/>
    <property type="match status" value="1"/>
</dbReference>
<dbReference type="PROSITE" id="PS51353">
    <property type="entry name" value="ARSC"/>
    <property type="match status" value="1"/>
</dbReference>
<feature type="region of interest" description="Disordered" evidence="3">
    <location>
        <begin position="63"/>
        <end position="100"/>
    </location>
</feature>
<evidence type="ECO:0000313" key="5">
    <source>
        <dbReference type="Proteomes" id="UP000244912"/>
    </source>
</evidence>
<reference evidence="4 5" key="1">
    <citation type="submission" date="2018-03" db="EMBL/GenBank/DDBJ databases">
        <authorList>
            <person name="Keele B.F."/>
        </authorList>
    </citation>
    <scope>NUCLEOTIDE SEQUENCE [LARGE SCALE GENOMIC DNA]</scope>
    <source>
        <strain evidence="4 5">CECT 8504</strain>
    </source>
</reference>